<dbReference type="GO" id="GO:0004363">
    <property type="term" value="F:glutathione synthase activity"/>
    <property type="evidence" value="ECO:0007669"/>
    <property type="project" value="UniProtKB-EC"/>
</dbReference>
<dbReference type="InterPro" id="IPR013815">
    <property type="entry name" value="ATP_grasp_subdomain_1"/>
</dbReference>
<comment type="caution">
    <text evidence="4">The sequence shown here is derived from an EMBL/GenBank/DDBJ whole genome shotgun (WGS) entry which is preliminary data.</text>
</comment>
<reference evidence="4" key="1">
    <citation type="submission" date="2015-02" db="EMBL/GenBank/DDBJ databases">
        <authorList>
            <person name="Chooi Y.-H."/>
        </authorList>
    </citation>
    <scope>NUCLEOTIDE SEQUENCE [LARGE SCALE GENOMIC DNA]</scope>
    <source>
        <strain evidence="4">LAMA 915</strain>
    </source>
</reference>
<dbReference type="PROSITE" id="PS50975">
    <property type="entry name" value="ATP_GRASP"/>
    <property type="match status" value="1"/>
</dbReference>
<keyword evidence="1" id="KW-0547">Nucleotide-binding</keyword>
<evidence type="ECO:0000256" key="2">
    <source>
        <dbReference type="SAM" id="MobiDB-lite"/>
    </source>
</evidence>
<dbReference type="Gene3D" id="3.30.470.20">
    <property type="entry name" value="ATP-grasp fold, B domain"/>
    <property type="match status" value="1"/>
</dbReference>
<feature type="domain" description="ATP-grasp" evidence="3">
    <location>
        <begin position="135"/>
        <end position="326"/>
    </location>
</feature>
<gene>
    <name evidence="4" type="ORF">J121_236</name>
</gene>
<dbReference type="PANTHER" id="PTHR21621:SF4">
    <property type="entry name" value="GLUTATHIONE SYNTHETASE"/>
    <property type="match status" value="1"/>
</dbReference>
<dbReference type="STRING" id="1306953.J121_236"/>
<dbReference type="Gene3D" id="3.40.50.20">
    <property type="match status" value="1"/>
</dbReference>
<dbReference type="AlphaFoldDB" id="A0A0L1KEK2"/>
<evidence type="ECO:0000256" key="1">
    <source>
        <dbReference type="PROSITE-ProRule" id="PRU00409"/>
    </source>
</evidence>
<dbReference type="InterPro" id="IPR004218">
    <property type="entry name" value="GSHS_ATP-bd"/>
</dbReference>
<dbReference type="Pfam" id="PF02951">
    <property type="entry name" value="GSH-S_N"/>
    <property type="match status" value="1"/>
</dbReference>
<sequence length="347" mass="38035">MKLAFVVNRIETEQADYTTIRLARKAAARGHELAFFGLADFIYESSGRICAMASVPKPGDYADDAAYLDHLQNDAPEKRIVVEDYDIVMLRSDPADELTTRPWAPPSSLLFAQLAAAHGTIVLNDPSHLTDAQNKTYFQHFPEEVRPATCITRHADEVSAFLEEHDGKGVLKPLQGSGGQGVFIVDKKNRQNLNQIIESITRDGYAIVQEYLPAAAEGDLRVITLNGRPLQVDGTFASLRRSSTTEDHRSNLSAGGKADLEQPDEAAMRAAEMCAPKLIDDGMYLAGLDIVGDRMIEVNVDSPGALSYMEDLSGVDFSGAIIDDLERKVRLKKNYSGTLSNRHLAVV</sequence>
<evidence type="ECO:0000313" key="5">
    <source>
        <dbReference type="Proteomes" id="UP000037446"/>
    </source>
</evidence>
<dbReference type="GO" id="GO:0005524">
    <property type="term" value="F:ATP binding"/>
    <property type="evidence" value="ECO:0007669"/>
    <property type="project" value="UniProtKB-UniRule"/>
</dbReference>
<feature type="region of interest" description="Disordered" evidence="2">
    <location>
        <begin position="240"/>
        <end position="260"/>
    </location>
</feature>
<keyword evidence="4" id="KW-0436">Ligase</keyword>
<keyword evidence="1" id="KW-0067">ATP-binding</keyword>
<dbReference type="Pfam" id="PF02955">
    <property type="entry name" value="GSH-S_ATP"/>
    <property type="match status" value="1"/>
</dbReference>
<evidence type="ECO:0000313" key="4">
    <source>
        <dbReference type="EMBL" id="KNH02460.1"/>
    </source>
</evidence>
<dbReference type="InterPro" id="IPR016185">
    <property type="entry name" value="PreATP-grasp_dom_sf"/>
</dbReference>
<dbReference type="EMBL" id="JYNE01000022">
    <property type="protein sequence ID" value="KNH02460.1"/>
    <property type="molecule type" value="Genomic_DNA"/>
</dbReference>
<dbReference type="InterPro" id="IPR004215">
    <property type="entry name" value="GSHS_N"/>
</dbReference>
<dbReference type="InterPro" id="IPR011761">
    <property type="entry name" value="ATP-grasp"/>
</dbReference>
<proteinExistence type="predicted"/>
<evidence type="ECO:0000259" key="3">
    <source>
        <dbReference type="PROSITE" id="PS50975"/>
    </source>
</evidence>
<dbReference type="SUPFAM" id="SSF56059">
    <property type="entry name" value="Glutathione synthetase ATP-binding domain-like"/>
    <property type="match status" value="1"/>
</dbReference>
<organism evidence="4 5">
    <name type="scientific">Qipengyuania citrea LAMA 915</name>
    <dbReference type="NCBI Taxonomy" id="1306953"/>
    <lineage>
        <taxon>Bacteria</taxon>
        <taxon>Pseudomonadati</taxon>
        <taxon>Pseudomonadota</taxon>
        <taxon>Alphaproteobacteria</taxon>
        <taxon>Sphingomonadales</taxon>
        <taxon>Erythrobacteraceae</taxon>
        <taxon>Qipengyuania</taxon>
    </lineage>
</organism>
<name>A0A0L1KEK2_9SPHN</name>
<dbReference type="Proteomes" id="UP000037446">
    <property type="component" value="Unassembled WGS sequence"/>
</dbReference>
<dbReference type="GO" id="GO:0046872">
    <property type="term" value="F:metal ion binding"/>
    <property type="evidence" value="ECO:0007669"/>
    <property type="project" value="InterPro"/>
</dbReference>
<dbReference type="Gene3D" id="3.30.1490.20">
    <property type="entry name" value="ATP-grasp fold, A domain"/>
    <property type="match status" value="1"/>
</dbReference>
<protein>
    <submittedName>
        <fullName evidence="4">Glutathione synthetase</fullName>
        <ecNumber evidence="4">6.3.2.3</ecNumber>
    </submittedName>
</protein>
<dbReference type="PANTHER" id="PTHR21621">
    <property type="entry name" value="RIBOSOMAL PROTEIN S6 MODIFICATION PROTEIN"/>
    <property type="match status" value="1"/>
</dbReference>
<dbReference type="EC" id="6.3.2.3" evidence="4"/>
<dbReference type="PATRIC" id="fig|1306953.7.peg.240"/>
<dbReference type="SUPFAM" id="SSF52440">
    <property type="entry name" value="PreATP-grasp domain"/>
    <property type="match status" value="1"/>
</dbReference>
<dbReference type="GO" id="GO:0005737">
    <property type="term" value="C:cytoplasm"/>
    <property type="evidence" value="ECO:0007669"/>
    <property type="project" value="TreeGrafter"/>
</dbReference>
<accession>A0A0L1KEK2</accession>
<dbReference type="RefSeq" id="WP_050599894.1">
    <property type="nucleotide sequence ID" value="NZ_JYNE01000022.1"/>
</dbReference>